<feature type="compositionally biased region" description="Basic residues" evidence="1">
    <location>
        <begin position="112"/>
        <end position="130"/>
    </location>
</feature>
<evidence type="ECO:0000313" key="3">
    <source>
        <dbReference type="EMBL" id="CAA9453019.1"/>
    </source>
</evidence>
<keyword evidence="2" id="KW-1133">Transmembrane helix</keyword>
<dbReference type="EMBL" id="CADCVC010000224">
    <property type="protein sequence ID" value="CAA9453019.1"/>
    <property type="molecule type" value="Genomic_DNA"/>
</dbReference>
<sequence length="130" mass="14492">MFEGLDWKSAFKRAAFAAALYVLFIYVMGVAFPESFGGTNLISTLVIAVAFFLLYAPFFAFAERRKKRRLAELRAQQKGKPGARTGARTNARAGTTEGTGMEGEEAGESNLRGRHNPNTSRKKATRRRRR</sequence>
<keyword evidence="2" id="KW-0472">Membrane</keyword>
<evidence type="ECO:0000256" key="2">
    <source>
        <dbReference type="SAM" id="Phobius"/>
    </source>
</evidence>
<proteinExistence type="predicted"/>
<keyword evidence="2" id="KW-0812">Transmembrane</keyword>
<gene>
    <name evidence="3" type="ORF">AVDCRST_MAG80-2511</name>
</gene>
<reference evidence="3" key="1">
    <citation type="submission" date="2020-02" db="EMBL/GenBank/DDBJ databases">
        <authorList>
            <person name="Meier V. D."/>
        </authorList>
    </citation>
    <scope>NUCLEOTIDE SEQUENCE</scope>
    <source>
        <strain evidence="3">AVDCRST_MAG80</strain>
    </source>
</reference>
<accession>A0A6J4QV55</accession>
<feature type="region of interest" description="Disordered" evidence="1">
    <location>
        <begin position="72"/>
        <end position="130"/>
    </location>
</feature>
<dbReference type="AlphaFoldDB" id="A0A6J4QV55"/>
<protein>
    <submittedName>
        <fullName evidence="3">Uncharacterized protein</fullName>
    </submittedName>
</protein>
<feature type="transmembrane region" description="Helical" evidence="2">
    <location>
        <begin position="38"/>
        <end position="61"/>
    </location>
</feature>
<organism evidence="3">
    <name type="scientific">uncultured Rubrobacteraceae bacterium</name>
    <dbReference type="NCBI Taxonomy" id="349277"/>
    <lineage>
        <taxon>Bacteria</taxon>
        <taxon>Bacillati</taxon>
        <taxon>Actinomycetota</taxon>
        <taxon>Rubrobacteria</taxon>
        <taxon>Rubrobacterales</taxon>
        <taxon>Rubrobacteraceae</taxon>
        <taxon>environmental samples</taxon>
    </lineage>
</organism>
<feature type="compositionally biased region" description="Low complexity" evidence="1">
    <location>
        <begin position="82"/>
        <end position="99"/>
    </location>
</feature>
<name>A0A6J4QV55_9ACTN</name>
<feature type="transmembrane region" description="Helical" evidence="2">
    <location>
        <begin position="14"/>
        <end position="32"/>
    </location>
</feature>
<evidence type="ECO:0000256" key="1">
    <source>
        <dbReference type="SAM" id="MobiDB-lite"/>
    </source>
</evidence>